<dbReference type="Proteomes" id="UP001324993">
    <property type="component" value="Chromosome"/>
</dbReference>
<keyword evidence="2" id="KW-1185">Reference proteome</keyword>
<evidence type="ECO:0000313" key="2">
    <source>
        <dbReference type="Proteomes" id="UP001324993"/>
    </source>
</evidence>
<protein>
    <recommendedName>
        <fullName evidence="3">Addiction module component</fullName>
    </recommendedName>
</protein>
<evidence type="ECO:0000313" key="1">
    <source>
        <dbReference type="EMBL" id="WPJ95662.1"/>
    </source>
</evidence>
<name>A0ABZ0RL63_9BACT</name>
<dbReference type="EMBL" id="CP138858">
    <property type="protein sequence ID" value="WPJ95662.1"/>
    <property type="molecule type" value="Genomic_DNA"/>
</dbReference>
<proteinExistence type="predicted"/>
<reference evidence="1 2" key="1">
    <citation type="submission" date="2023-11" db="EMBL/GenBank/DDBJ databases">
        <title>Coraliomargarita sp. nov., isolated from marine algae.</title>
        <authorList>
            <person name="Lee J.K."/>
            <person name="Baek J.H."/>
            <person name="Kim J.M."/>
            <person name="Choi D.G."/>
            <person name="Jeon C.O."/>
        </authorList>
    </citation>
    <scope>NUCLEOTIDE SEQUENCE [LARGE SCALE GENOMIC DNA]</scope>
    <source>
        <strain evidence="1 2">J2-16</strain>
    </source>
</reference>
<gene>
    <name evidence="1" type="ORF">SH580_19780</name>
</gene>
<evidence type="ECO:0008006" key="3">
    <source>
        <dbReference type="Google" id="ProtNLM"/>
    </source>
</evidence>
<sequence length="75" mass="8449">MSTVEEIEKAIGDLPREAFWKLTDKLIERREAAWDAQIEADVASGSLDALWAQAEKEIEADETQALDAFLDNEKL</sequence>
<dbReference type="RefSeq" id="WP_319832540.1">
    <property type="nucleotide sequence ID" value="NZ_CP138858.1"/>
</dbReference>
<organism evidence="1 2">
    <name type="scientific">Coraliomargarita algicola</name>
    <dbReference type="NCBI Taxonomy" id="3092156"/>
    <lineage>
        <taxon>Bacteria</taxon>
        <taxon>Pseudomonadati</taxon>
        <taxon>Verrucomicrobiota</taxon>
        <taxon>Opitutia</taxon>
        <taxon>Puniceicoccales</taxon>
        <taxon>Coraliomargaritaceae</taxon>
        <taxon>Coraliomargarita</taxon>
    </lineage>
</organism>
<accession>A0ABZ0RL63</accession>